<reference evidence="6 7" key="1">
    <citation type="journal article" date="2024" name="IMA Fungus">
        <title>IMA Genome - F19 : A genome assembly and annotation guide to empower mycologists, including annotated draft genome sequences of Ceratocystis pirilliformis, Diaporthe australafricana, Fusarium ophioides, Paecilomyces lecythidis, and Sporothrix stenoceras.</title>
        <authorList>
            <person name="Aylward J."/>
            <person name="Wilson A.M."/>
            <person name="Visagie C.M."/>
            <person name="Spraker J."/>
            <person name="Barnes I."/>
            <person name="Buitendag C."/>
            <person name="Ceriani C."/>
            <person name="Del Mar Angel L."/>
            <person name="du Plessis D."/>
            <person name="Fuchs T."/>
            <person name="Gasser K."/>
            <person name="Kramer D."/>
            <person name="Li W."/>
            <person name="Munsamy K."/>
            <person name="Piso A."/>
            <person name="Price J.L."/>
            <person name="Sonnekus B."/>
            <person name="Thomas C."/>
            <person name="van der Nest A."/>
            <person name="van Dijk A."/>
            <person name="van Heerden A."/>
            <person name="van Vuuren N."/>
            <person name="Yilmaz N."/>
            <person name="Duong T.A."/>
            <person name="van der Merwe N.A."/>
            <person name="Wingfield M.J."/>
            <person name="Wingfield B.D."/>
        </authorList>
    </citation>
    <scope>NUCLEOTIDE SEQUENCE [LARGE SCALE GENOMIC DNA]</scope>
    <source>
        <strain evidence="6 7">CMW 18167</strain>
    </source>
</reference>
<gene>
    <name evidence="6" type="ORF">Plec18167_005458</name>
</gene>
<dbReference type="CDD" id="cd06661">
    <property type="entry name" value="GGCT_like"/>
    <property type="match status" value="1"/>
</dbReference>
<evidence type="ECO:0000256" key="2">
    <source>
        <dbReference type="ARBA" id="ARBA00022679"/>
    </source>
</evidence>
<accession>A0ABR3XHS9</accession>
<dbReference type="Pfam" id="PF06094">
    <property type="entry name" value="GGACT"/>
    <property type="match status" value="1"/>
</dbReference>
<dbReference type="InterPro" id="IPR036568">
    <property type="entry name" value="GGCT-like_sf"/>
</dbReference>
<proteinExistence type="inferred from homology"/>
<dbReference type="InterPro" id="IPR045038">
    <property type="entry name" value="AIG2-like"/>
</dbReference>
<evidence type="ECO:0000313" key="7">
    <source>
        <dbReference type="Proteomes" id="UP001583193"/>
    </source>
</evidence>
<dbReference type="InterPro" id="IPR013024">
    <property type="entry name" value="GGCT-like"/>
</dbReference>
<keyword evidence="7" id="KW-1185">Reference proteome</keyword>
<dbReference type="InterPro" id="IPR009288">
    <property type="entry name" value="AIG2-like_dom"/>
</dbReference>
<evidence type="ECO:0000256" key="3">
    <source>
        <dbReference type="ARBA" id="ARBA00030602"/>
    </source>
</evidence>
<evidence type="ECO:0000313" key="6">
    <source>
        <dbReference type="EMBL" id="KAL1875522.1"/>
    </source>
</evidence>
<evidence type="ECO:0000256" key="1">
    <source>
        <dbReference type="ARBA" id="ARBA00008861"/>
    </source>
</evidence>
<dbReference type="Gene3D" id="3.10.490.10">
    <property type="entry name" value="Gamma-glutamyl cyclotransferase-like"/>
    <property type="match status" value="1"/>
</dbReference>
<sequence>MSTKPDPSNEAENTMTVPPPPPPPPEDFHSKKSTFIKKLRTAPPDWYYKAPVSPPPIDPLAPPTGPYFFYGTLTDPYMIAEILGLEREPELRPAYIVGYECKLWGQYPALLDAADSIVEGAAYHVSTVEDGEKLAAYETRNYRPETCWINYMDGEEPSREIGSTFKFVGDRQELSEGRFDLKVWLRRMGRAAALEKLEAKVRDGASGKEGASAVD</sequence>
<dbReference type="SUPFAM" id="SSF110857">
    <property type="entry name" value="Gamma-glutamyl cyclotransferase-like"/>
    <property type="match status" value="1"/>
</dbReference>
<dbReference type="PANTHER" id="PTHR31544:SF4">
    <property type="entry name" value="GAMMA-GLUTAMYLCYCLOTRANSFERASE-RELATED"/>
    <property type="match status" value="1"/>
</dbReference>
<comment type="caution">
    <text evidence="6">The sequence shown here is derived from an EMBL/GenBank/DDBJ whole genome shotgun (WGS) entry which is preliminary data.</text>
</comment>
<keyword evidence="2" id="KW-0808">Transferase</keyword>
<feature type="compositionally biased region" description="Polar residues" evidence="4">
    <location>
        <begin position="1"/>
        <end position="16"/>
    </location>
</feature>
<evidence type="ECO:0000259" key="5">
    <source>
        <dbReference type="Pfam" id="PF06094"/>
    </source>
</evidence>
<dbReference type="Proteomes" id="UP001583193">
    <property type="component" value="Unassembled WGS sequence"/>
</dbReference>
<name>A0ABR3XHS9_9EURO</name>
<comment type="similarity">
    <text evidence="1">Belongs to the gamma-glutamylcyclotransferase family.</text>
</comment>
<evidence type="ECO:0000256" key="4">
    <source>
        <dbReference type="SAM" id="MobiDB-lite"/>
    </source>
</evidence>
<feature type="region of interest" description="Disordered" evidence="4">
    <location>
        <begin position="1"/>
        <end position="31"/>
    </location>
</feature>
<dbReference type="PANTHER" id="PTHR31544">
    <property type="entry name" value="AIG2-LIKE PROTEIN D"/>
    <property type="match status" value="1"/>
</dbReference>
<feature type="domain" description="Gamma-glutamylcyclotransferase AIG2-like" evidence="5">
    <location>
        <begin position="67"/>
        <end position="156"/>
    </location>
</feature>
<protein>
    <recommendedName>
        <fullName evidence="3">Putative gamma-glutamylcyclotransferase</fullName>
    </recommendedName>
</protein>
<organism evidence="6 7">
    <name type="scientific">Paecilomyces lecythidis</name>
    <dbReference type="NCBI Taxonomy" id="3004212"/>
    <lineage>
        <taxon>Eukaryota</taxon>
        <taxon>Fungi</taxon>
        <taxon>Dikarya</taxon>
        <taxon>Ascomycota</taxon>
        <taxon>Pezizomycotina</taxon>
        <taxon>Eurotiomycetes</taxon>
        <taxon>Eurotiomycetidae</taxon>
        <taxon>Eurotiales</taxon>
        <taxon>Thermoascaceae</taxon>
        <taxon>Paecilomyces</taxon>
    </lineage>
</organism>
<dbReference type="EMBL" id="JAVDPF010000017">
    <property type="protein sequence ID" value="KAL1875522.1"/>
    <property type="molecule type" value="Genomic_DNA"/>
</dbReference>